<dbReference type="Gene3D" id="1.20.1250.20">
    <property type="entry name" value="MFS general substrate transporter like domains"/>
    <property type="match status" value="2"/>
</dbReference>
<feature type="transmembrane region" description="Helical" evidence="7">
    <location>
        <begin position="213"/>
        <end position="236"/>
    </location>
</feature>
<comment type="caution">
    <text evidence="9">The sequence shown here is derived from an EMBL/GenBank/DDBJ whole genome shotgun (WGS) entry which is preliminary data.</text>
</comment>
<evidence type="ECO:0000256" key="4">
    <source>
        <dbReference type="ARBA" id="ARBA00022989"/>
    </source>
</evidence>
<dbReference type="AlphaFoldDB" id="A0A8H4KHJ0"/>
<proteinExistence type="predicted"/>
<dbReference type="OrthoDB" id="2962993at2759"/>
<dbReference type="EMBL" id="JAADJG010000247">
    <property type="protein sequence ID" value="KAF4450507.1"/>
    <property type="molecule type" value="Genomic_DNA"/>
</dbReference>
<evidence type="ECO:0000256" key="6">
    <source>
        <dbReference type="ARBA" id="ARBA00023180"/>
    </source>
</evidence>
<dbReference type="PROSITE" id="PS50850">
    <property type="entry name" value="MFS"/>
    <property type="match status" value="1"/>
</dbReference>
<keyword evidence="3 7" id="KW-0812">Transmembrane</keyword>
<name>A0A8H4KHJ0_9HYPO</name>
<organism evidence="9 10">
    <name type="scientific">Fusarium austroafricanum</name>
    <dbReference type="NCBI Taxonomy" id="2364996"/>
    <lineage>
        <taxon>Eukaryota</taxon>
        <taxon>Fungi</taxon>
        <taxon>Dikarya</taxon>
        <taxon>Ascomycota</taxon>
        <taxon>Pezizomycotina</taxon>
        <taxon>Sordariomycetes</taxon>
        <taxon>Hypocreomycetidae</taxon>
        <taxon>Hypocreales</taxon>
        <taxon>Nectriaceae</taxon>
        <taxon>Fusarium</taxon>
        <taxon>Fusarium concolor species complex</taxon>
    </lineage>
</organism>
<gene>
    <name evidence="9" type="ORF">F53441_6362</name>
</gene>
<keyword evidence="4 7" id="KW-1133">Transmembrane helix</keyword>
<keyword evidence="5 7" id="KW-0472">Membrane</keyword>
<feature type="transmembrane region" description="Helical" evidence="7">
    <location>
        <begin position="379"/>
        <end position="398"/>
    </location>
</feature>
<dbReference type="FunFam" id="1.20.1250.20:FF:000034">
    <property type="entry name" value="MFS general substrate transporter"/>
    <property type="match status" value="1"/>
</dbReference>
<dbReference type="GO" id="GO:0016020">
    <property type="term" value="C:membrane"/>
    <property type="evidence" value="ECO:0007669"/>
    <property type="project" value="UniProtKB-SubCell"/>
</dbReference>
<keyword evidence="2" id="KW-0813">Transport</keyword>
<dbReference type="GO" id="GO:0022857">
    <property type="term" value="F:transmembrane transporter activity"/>
    <property type="evidence" value="ECO:0007669"/>
    <property type="project" value="InterPro"/>
</dbReference>
<dbReference type="FunFam" id="1.20.1250.20:FF:000013">
    <property type="entry name" value="MFS general substrate transporter"/>
    <property type="match status" value="1"/>
</dbReference>
<dbReference type="PANTHER" id="PTHR43791:SF54">
    <property type="entry name" value="MAJOR FACILITATOR SUPERFAMILY (MFS) PROFILE DOMAIN-CONTAINING PROTEIN-RELATED"/>
    <property type="match status" value="1"/>
</dbReference>
<feature type="transmembrane region" description="Helical" evidence="7">
    <location>
        <begin position="353"/>
        <end position="373"/>
    </location>
</feature>
<dbReference type="InterPro" id="IPR011701">
    <property type="entry name" value="MFS"/>
</dbReference>
<feature type="transmembrane region" description="Helical" evidence="7">
    <location>
        <begin position="121"/>
        <end position="139"/>
    </location>
</feature>
<feature type="transmembrane region" description="Helical" evidence="7">
    <location>
        <begin position="419"/>
        <end position="438"/>
    </location>
</feature>
<feature type="transmembrane region" description="Helical" evidence="7">
    <location>
        <begin position="180"/>
        <end position="201"/>
    </location>
</feature>
<dbReference type="Proteomes" id="UP000605986">
    <property type="component" value="Unassembled WGS sequence"/>
</dbReference>
<evidence type="ECO:0000256" key="7">
    <source>
        <dbReference type="SAM" id="Phobius"/>
    </source>
</evidence>
<keyword evidence="6" id="KW-0325">Glycoprotein</keyword>
<dbReference type="PANTHER" id="PTHR43791">
    <property type="entry name" value="PERMEASE-RELATED"/>
    <property type="match status" value="1"/>
</dbReference>
<evidence type="ECO:0000256" key="5">
    <source>
        <dbReference type="ARBA" id="ARBA00023136"/>
    </source>
</evidence>
<evidence type="ECO:0000256" key="2">
    <source>
        <dbReference type="ARBA" id="ARBA00022448"/>
    </source>
</evidence>
<feature type="transmembrane region" description="Helical" evidence="7">
    <location>
        <begin position="49"/>
        <end position="66"/>
    </location>
</feature>
<feature type="transmembrane region" description="Helical" evidence="7">
    <location>
        <begin position="450"/>
        <end position="470"/>
    </location>
</feature>
<feature type="domain" description="Major facilitator superfamily (MFS) profile" evidence="8">
    <location>
        <begin position="53"/>
        <end position="477"/>
    </location>
</feature>
<evidence type="ECO:0000313" key="10">
    <source>
        <dbReference type="Proteomes" id="UP000605986"/>
    </source>
</evidence>
<comment type="subcellular location">
    <subcellularLocation>
        <location evidence="1">Membrane</location>
        <topology evidence="1">Multi-pass membrane protein</topology>
    </subcellularLocation>
</comment>
<evidence type="ECO:0000256" key="3">
    <source>
        <dbReference type="ARBA" id="ARBA00022692"/>
    </source>
</evidence>
<dbReference type="InterPro" id="IPR020846">
    <property type="entry name" value="MFS_dom"/>
</dbReference>
<reference evidence="9" key="1">
    <citation type="submission" date="2020-01" db="EMBL/GenBank/DDBJ databases">
        <title>Identification and distribution of gene clusters putatively required for synthesis of sphingolipid metabolism inhibitors in phylogenetically diverse species of the filamentous fungus Fusarium.</title>
        <authorList>
            <person name="Kim H.-S."/>
            <person name="Busman M."/>
            <person name="Brown D.W."/>
            <person name="Divon H."/>
            <person name="Uhlig S."/>
            <person name="Proctor R.H."/>
        </authorList>
    </citation>
    <scope>NUCLEOTIDE SEQUENCE</scope>
    <source>
        <strain evidence="9">NRRL 53441</strain>
    </source>
</reference>
<keyword evidence="10" id="KW-1185">Reference proteome</keyword>
<dbReference type="SUPFAM" id="SSF103473">
    <property type="entry name" value="MFS general substrate transporter"/>
    <property type="match status" value="1"/>
</dbReference>
<feature type="transmembrane region" description="Helical" evidence="7">
    <location>
        <begin position="93"/>
        <end position="112"/>
    </location>
</feature>
<dbReference type="InterPro" id="IPR036259">
    <property type="entry name" value="MFS_trans_sf"/>
</dbReference>
<sequence>MSTATDTKPETDTLEFASENGGNAAGLTIYQDVSDEYPAKKKSNVLWKIDIRIIPILMVLYILSYIDRANIGNAKIEGMVEDLGLSSTQYNTVLSIFFVTYILCEIPSNYILERWFEKRPSLWIGIITVLWGVSQHGVVHNYGGIMAARLLMGVFEAGLFPGAIAFLTKWYTKFELATRLAIFYVGSALAGAFSGLLAFAIAKMDGVAGLEGWRWIFIIEGIATVAVGVLTPWALADTPNSRPKWLNTEEQDYLIRRMIVQNGGEQADKAGKHLSGSLLLAVVTDWQYYPLVLVNWANVIPSYGLKFTLPQIIKNMGFTNSNAQLLSIPPYVAGAISAVVFNVISDKFRRRSVIVIVPQMLLVVSYSILTPLAPKISANIAPCFFAIILANIGCYPVNPISSSWLSNNTAGSAKRSLAIAYYISLSNVGGIIASYIFIDSEKPGYPTGFGLSLTFSVTGIIAALLLNFMYTRINKKRDLISPEEIAEKYTDEELAVLGNRSPLFRYTK</sequence>
<dbReference type="Pfam" id="PF07690">
    <property type="entry name" value="MFS_1"/>
    <property type="match status" value="1"/>
</dbReference>
<feature type="transmembrane region" description="Helical" evidence="7">
    <location>
        <begin position="145"/>
        <end position="168"/>
    </location>
</feature>
<evidence type="ECO:0000313" key="9">
    <source>
        <dbReference type="EMBL" id="KAF4450507.1"/>
    </source>
</evidence>
<evidence type="ECO:0000256" key="1">
    <source>
        <dbReference type="ARBA" id="ARBA00004141"/>
    </source>
</evidence>
<evidence type="ECO:0000259" key="8">
    <source>
        <dbReference type="PROSITE" id="PS50850"/>
    </source>
</evidence>
<protein>
    <submittedName>
        <fullName evidence="9">MFS general substrate transporter</fullName>
    </submittedName>
</protein>
<accession>A0A8H4KHJ0</accession>